<dbReference type="AlphaFoldDB" id="A0A5J4W4D6"/>
<name>A0A5J4W4D6_9EUKA</name>
<dbReference type="EMBL" id="SNRW01003455">
    <property type="protein sequence ID" value="KAA6389801.1"/>
    <property type="molecule type" value="Genomic_DNA"/>
</dbReference>
<comment type="caution">
    <text evidence="2">The sequence shown here is derived from an EMBL/GenBank/DDBJ whole genome shotgun (WGS) entry which is preliminary data.</text>
</comment>
<evidence type="ECO:0000313" key="3">
    <source>
        <dbReference type="Proteomes" id="UP000324800"/>
    </source>
</evidence>
<feature type="compositionally biased region" description="Polar residues" evidence="1">
    <location>
        <begin position="50"/>
        <end position="78"/>
    </location>
</feature>
<proteinExistence type="predicted"/>
<reference evidence="2 3" key="1">
    <citation type="submission" date="2019-03" db="EMBL/GenBank/DDBJ databases">
        <title>Single cell metagenomics reveals metabolic interactions within the superorganism composed of flagellate Streblomastix strix and complex community of Bacteroidetes bacteria on its surface.</title>
        <authorList>
            <person name="Treitli S.C."/>
            <person name="Kolisko M."/>
            <person name="Husnik F."/>
            <person name="Keeling P."/>
            <person name="Hampl V."/>
        </authorList>
    </citation>
    <scope>NUCLEOTIDE SEQUENCE [LARGE SCALE GENOMIC DNA]</scope>
    <source>
        <strain evidence="2">ST1C</strain>
    </source>
</reference>
<protein>
    <submittedName>
        <fullName evidence="2">Uncharacterized protein</fullName>
    </submittedName>
</protein>
<dbReference type="Proteomes" id="UP000324800">
    <property type="component" value="Unassembled WGS sequence"/>
</dbReference>
<evidence type="ECO:0000256" key="1">
    <source>
        <dbReference type="SAM" id="MobiDB-lite"/>
    </source>
</evidence>
<accession>A0A5J4W4D6</accession>
<feature type="region of interest" description="Disordered" evidence="1">
    <location>
        <begin position="1"/>
        <end position="113"/>
    </location>
</feature>
<feature type="compositionally biased region" description="Low complexity" evidence="1">
    <location>
        <begin position="79"/>
        <end position="98"/>
    </location>
</feature>
<sequence length="140" mass="16005">MLKSTQRSIDAWKEKMNKAKQIAEEKEKEKEREQERLKMGIQKKDKAGSKQRNQNSVGMNNTSKSNSQFGKENMDQSLNQSFKQKNNTNNNKINLPKQINGLKLPPSQYNSQIPPKPQFIVDINVNKGNVLKLSAFGSKK</sequence>
<organism evidence="2 3">
    <name type="scientific">Streblomastix strix</name>
    <dbReference type="NCBI Taxonomy" id="222440"/>
    <lineage>
        <taxon>Eukaryota</taxon>
        <taxon>Metamonada</taxon>
        <taxon>Preaxostyla</taxon>
        <taxon>Oxymonadida</taxon>
        <taxon>Streblomastigidae</taxon>
        <taxon>Streblomastix</taxon>
    </lineage>
</organism>
<feature type="compositionally biased region" description="Basic and acidic residues" evidence="1">
    <location>
        <begin position="10"/>
        <end position="48"/>
    </location>
</feature>
<gene>
    <name evidence="2" type="ORF">EZS28_014673</name>
</gene>
<evidence type="ECO:0000313" key="2">
    <source>
        <dbReference type="EMBL" id="KAA6389801.1"/>
    </source>
</evidence>